<evidence type="ECO:0000259" key="2">
    <source>
        <dbReference type="Pfam" id="PF17517"/>
    </source>
</evidence>
<gene>
    <name evidence="3" type="ORF">POL25_08550</name>
</gene>
<dbReference type="PROSITE" id="PS51257">
    <property type="entry name" value="PROKAR_LIPOPROTEIN"/>
    <property type="match status" value="1"/>
</dbReference>
<dbReference type="RefSeq" id="WP_272085426.1">
    <property type="nucleotide sequence ID" value="NZ_JAQNDL010000001.1"/>
</dbReference>
<evidence type="ECO:0000313" key="4">
    <source>
        <dbReference type="Proteomes" id="UP001221686"/>
    </source>
</evidence>
<feature type="region of interest" description="Disordered" evidence="1">
    <location>
        <begin position="24"/>
        <end position="103"/>
    </location>
</feature>
<accession>A0ABT5DUX6</accession>
<evidence type="ECO:0000256" key="1">
    <source>
        <dbReference type="SAM" id="MobiDB-lite"/>
    </source>
</evidence>
<protein>
    <submittedName>
        <fullName evidence="3">IgGFc-binding protein</fullName>
    </submittedName>
</protein>
<dbReference type="PANTHER" id="PTHR46534:SF1">
    <property type="entry name" value="IGGFC-BINDING PROTEIN N-TERMINAL DOMAIN-CONTAINING PROTEIN"/>
    <property type="match status" value="1"/>
</dbReference>
<keyword evidence="4" id="KW-1185">Reference proteome</keyword>
<dbReference type="PANTHER" id="PTHR46534">
    <property type="entry name" value="IGGFC_BINDING DOMAIN-CONTAINING PROTEIN"/>
    <property type="match status" value="1"/>
</dbReference>
<dbReference type="Pfam" id="PF17517">
    <property type="entry name" value="IgGFc_binding"/>
    <property type="match status" value="1"/>
</dbReference>
<feature type="domain" description="IgGFc-binding protein N-terminal" evidence="2">
    <location>
        <begin position="312"/>
        <end position="606"/>
    </location>
</feature>
<name>A0ABT5DUX6_9BACT</name>
<sequence>MHRFSLPLTAAALVLVGCGGDDSAVSASQTDGSTATATAPATDTQGPTSTEAAPTSSTTEASGTAGASDSTTTSSTTASSDTTSPTGTGVVTASDPSTSTTGTTQPCLCVPGELAGCDRDGQQLVCQDDCQTLDPEPCPGGGACIDGACSTDLCKPGQKVCEGEDAYKECNDQGDGWQPPVDCALEETCAGGQCLSLCSLAEETPSSVGCSFFAVRQDNYDYEQVDSLVVGNTSKTKTASVQLYFTPDGTNNEQPSGMPANLLPGVTLEFQLTNQPFMKVSALRKGGVYRVQSTIPIVAYQHSPITAQATNDSSMLLPEHALRQDHVITAYGDTVGGEDRPSYFNVVATTDGTTVQWTPPIGTVAGAGVPGVAANQTGSVMMNRFDVMQVRAPNDADLSGTFVHADKPIWVIGAVNCANVPANVFFCDHLEEQVIPLDYWGKQYIGAHSPKRGSEKHYWRVYAGEDQTTITTTPVQAGTPFVLNKGQWKELVIPNNTSFVFDGDKPFMPVQYLEGEGGGAGTGDPAMYQMVPVEQFLDRYAFVTGTGYSIHYAQIIRLAGNPDVVIDGQTVTGYYAVGGYEVADFPIDEGAHLAESDAPFGILNIGYTPVTSYAYPGGLKLKIINPQ</sequence>
<proteinExistence type="predicted"/>
<organism evidence="3 4">
    <name type="scientific">Nannocystis bainbridge</name>
    <dbReference type="NCBI Taxonomy" id="2995303"/>
    <lineage>
        <taxon>Bacteria</taxon>
        <taxon>Pseudomonadati</taxon>
        <taxon>Myxococcota</taxon>
        <taxon>Polyangia</taxon>
        <taxon>Nannocystales</taxon>
        <taxon>Nannocystaceae</taxon>
        <taxon>Nannocystis</taxon>
    </lineage>
</organism>
<dbReference type="InterPro" id="IPR035234">
    <property type="entry name" value="IgGFc-bd_N"/>
</dbReference>
<comment type="caution">
    <text evidence="3">The sequence shown here is derived from an EMBL/GenBank/DDBJ whole genome shotgun (WGS) entry which is preliminary data.</text>
</comment>
<reference evidence="3 4" key="1">
    <citation type="submission" date="2022-11" db="EMBL/GenBank/DDBJ databases">
        <title>Minimal conservation of predation-associated metabolite biosynthetic gene clusters underscores biosynthetic potential of Myxococcota including descriptions for ten novel species: Archangium lansinium sp. nov., Myxococcus landrumus sp. nov., Nannocystis bai.</title>
        <authorList>
            <person name="Ahearne A."/>
            <person name="Stevens C."/>
            <person name="Dowd S."/>
        </authorList>
    </citation>
    <scope>NUCLEOTIDE SEQUENCE [LARGE SCALE GENOMIC DNA]</scope>
    <source>
        <strain evidence="3 4">BB15-2</strain>
    </source>
</reference>
<feature type="compositionally biased region" description="Low complexity" evidence="1">
    <location>
        <begin position="30"/>
        <end position="94"/>
    </location>
</feature>
<evidence type="ECO:0000313" key="3">
    <source>
        <dbReference type="EMBL" id="MDC0716938.1"/>
    </source>
</evidence>
<dbReference type="Proteomes" id="UP001221686">
    <property type="component" value="Unassembled WGS sequence"/>
</dbReference>
<dbReference type="EMBL" id="JAQNDL010000001">
    <property type="protein sequence ID" value="MDC0716938.1"/>
    <property type="molecule type" value="Genomic_DNA"/>
</dbReference>